<evidence type="ECO:0000313" key="8">
    <source>
        <dbReference type="EMBL" id="MFC7193228.1"/>
    </source>
</evidence>
<reference evidence="8 9" key="1">
    <citation type="journal article" date="2019" name="Int. J. Syst. Evol. Microbiol.">
        <title>The Global Catalogue of Microorganisms (GCM) 10K type strain sequencing project: providing services to taxonomists for standard genome sequencing and annotation.</title>
        <authorList>
            <consortium name="The Broad Institute Genomics Platform"/>
            <consortium name="The Broad Institute Genome Sequencing Center for Infectious Disease"/>
            <person name="Wu L."/>
            <person name="Ma J."/>
        </authorList>
    </citation>
    <scope>NUCLEOTIDE SEQUENCE [LARGE SCALE GENOMIC DNA]</scope>
    <source>
        <strain evidence="8 9">RDMS1</strain>
    </source>
</reference>
<keyword evidence="4 6" id="KW-1133">Transmembrane helix</keyword>
<dbReference type="InterPro" id="IPR005829">
    <property type="entry name" value="Sugar_transporter_CS"/>
</dbReference>
<dbReference type="PANTHER" id="PTHR43124:SF3">
    <property type="entry name" value="CHLORAMPHENICOL EFFLUX PUMP RV0191"/>
    <property type="match status" value="1"/>
</dbReference>
<dbReference type="Gene3D" id="1.20.1250.20">
    <property type="entry name" value="MFS general substrate transporter like domains"/>
    <property type="match status" value="2"/>
</dbReference>
<proteinExistence type="predicted"/>
<feature type="transmembrane region" description="Helical" evidence="6">
    <location>
        <begin position="142"/>
        <end position="164"/>
    </location>
</feature>
<feature type="transmembrane region" description="Helical" evidence="6">
    <location>
        <begin position="109"/>
        <end position="130"/>
    </location>
</feature>
<dbReference type="CDD" id="cd17324">
    <property type="entry name" value="MFS_NepI_like"/>
    <property type="match status" value="1"/>
</dbReference>
<dbReference type="PROSITE" id="PS00216">
    <property type="entry name" value="SUGAR_TRANSPORT_1"/>
    <property type="match status" value="2"/>
</dbReference>
<keyword evidence="9" id="KW-1185">Reference proteome</keyword>
<dbReference type="EMBL" id="JBHTAX010000007">
    <property type="protein sequence ID" value="MFC7193228.1"/>
    <property type="molecule type" value="Genomic_DNA"/>
</dbReference>
<dbReference type="InterPro" id="IPR050189">
    <property type="entry name" value="MFS_Efflux_Transporters"/>
</dbReference>
<feature type="transmembrane region" description="Helical" evidence="6">
    <location>
        <begin position="84"/>
        <end position="103"/>
    </location>
</feature>
<dbReference type="AlphaFoldDB" id="A0ABD5YVX7"/>
<name>A0ABD5YVX7_9EURY</name>
<dbReference type="PANTHER" id="PTHR43124">
    <property type="entry name" value="PURINE EFFLUX PUMP PBUE"/>
    <property type="match status" value="1"/>
</dbReference>
<organism evidence="8 9">
    <name type="scientific">Halocatena marina</name>
    <dbReference type="NCBI Taxonomy" id="2934937"/>
    <lineage>
        <taxon>Archaea</taxon>
        <taxon>Methanobacteriati</taxon>
        <taxon>Methanobacteriota</taxon>
        <taxon>Stenosarchaea group</taxon>
        <taxon>Halobacteria</taxon>
        <taxon>Halobacteriales</taxon>
        <taxon>Natronomonadaceae</taxon>
        <taxon>Halocatena</taxon>
    </lineage>
</organism>
<feature type="transmembrane region" description="Helical" evidence="6">
    <location>
        <begin position="287"/>
        <end position="307"/>
    </location>
</feature>
<keyword evidence="5 6" id="KW-0472">Membrane</keyword>
<feature type="transmembrane region" description="Helical" evidence="6">
    <location>
        <begin position="245"/>
        <end position="266"/>
    </location>
</feature>
<feature type="domain" description="Major facilitator superfamily (MFS) profile" evidence="7">
    <location>
        <begin position="18"/>
        <end position="400"/>
    </location>
</feature>
<feature type="transmembrane region" description="Helical" evidence="6">
    <location>
        <begin position="376"/>
        <end position="396"/>
    </location>
</feature>
<feature type="transmembrane region" description="Helical" evidence="6">
    <location>
        <begin position="20"/>
        <end position="40"/>
    </location>
</feature>
<feature type="transmembrane region" description="Helical" evidence="6">
    <location>
        <begin position="52"/>
        <end position="72"/>
    </location>
</feature>
<comment type="caution">
    <text evidence="8">The sequence shown here is derived from an EMBL/GenBank/DDBJ whole genome shotgun (WGS) entry which is preliminary data.</text>
</comment>
<evidence type="ECO:0000256" key="5">
    <source>
        <dbReference type="ARBA" id="ARBA00023136"/>
    </source>
</evidence>
<dbReference type="InterPro" id="IPR020846">
    <property type="entry name" value="MFS_dom"/>
</dbReference>
<comment type="subcellular location">
    <subcellularLocation>
        <location evidence="1">Cell membrane</location>
        <topology evidence="1">Multi-pass membrane protein</topology>
    </subcellularLocation>
</comment>
<keyword evidence="3 6" id="KW-0812">Transmembrane</keyword>
<keyword evidence="2" id="KW-1003">Cell membrane</keyword>
<dbReference type="InterPro" id="IPR036259">
    <property type="entry name" value="MFS_trans_sf"/>
</dbReference>
<dbReference type="Proteomes" id="UP001596417">
    <property type="component" value="Unassembled WGS sequence"/>
</dbReference>
<dbReference type="GO" id="GO:0005886">
    <property type="term" value="C:plasma membrane"/>
    <property type="evidence" value="ECO:0007669"/>
    <property type="project" value="UniProtKB-SubCell"/>
</dbReference>
<evidence type="ECO:0000259" key="7">
    <source>
        <dbReference type="PROSITE" id="PS50850"/>
    </source>
</evidence>
<evidence type="ECO:0000256" key="4">
    <source>
        <dbReference type="ARBA" id="ARBA00022989"/>
    </source>
</evidence>
<dbReference type="InterPro" id="IPR011701">
    <property type="entry name" value="MFS"/>
</dbReference>
<accession>A0ABD5YVX7</accession>
<feature type="transmembrane region" description="Helical" evidence="6">
    <location>
        <begin position="221"/>
        <end position="239"/>
    </location>
</feature>
<evidence type="ECO:0000256" key="3">
    <source>
        <dbReference type="ARBA" id="ARBA00022692"/>
    </source>
</evidence>
<dbReference type="SUPFAM" id="SSF103473">
    <property type="entry name" value="MFS general substrate transporter"/>
    <property type="match status" value="1"/>
</dbReference>
<evidence type="ECO:0000256" key="2">
    <source>
        <dbReference type="ARBA" id="ARBA00022475"/>
    </source>
</evidence>
<protein>
    <submittedName>
        <fullName evidence="8">MFS transporter</fullName>
    </submittedName>
</protein>
<feature type="transmembrane region" description="Helical" evidence="6">
    <location>
        <begin position="346"/>
        <end position="370"/>
    </location>
</feature>
<dbReference type="PROSITE" id="PS50850">
    <property type="entry name" value="MFS"/>
    <property type="match status" value="1"/>
</dbReference>
<gene>
    <name evidence="8" type="ORF">ACFQL7_27860</name>
</gene>
<evidence type="ECO:0000256" key="6">
    <source>
        <dbReference type="SAM" id="Phobius"/>
    </source>
</evidence>
<evidence type="ECO:0000313" key="9">
    <source>
        <dbReference type="Proteomes" id="UP001596417"/>
    </source>
</evidence>
<feature type="transmembrane region" description="Helical" evidence="6">
    <location>
        <begin position="313"/>
        <end position="334"/>
    </location>
</feature>
<feature type="transmembrane region" description="Helical" evidence="6">
    <location>
        <begin position="170"/>
        <end position="189"/>
    </location>
</feature>
<dbReference type="RefSeq" id="WP_390207064.1">
    <property type="nucleotide sequence ID" value="NZ_JBHSZC010000006.1"/>
</dbReference>
<dbReference type="Pfam" id="PF07690">
    <property type="entry name" value="MFS_1"/>
    <property type="match status" value="1"/>
</dbReference>
<sequence>MNLRGQGVTQQATSSYRIIVILWLVTFVSGSQVLIMSPLLPQIGEQVTVSETLLGTLITAYAVFVGAFALIAGPISDRVGRRRILLIGNAIMAIALILHWITWDFASLFVVRALAGIAGGILTGASIAYVSDYFPPERRGWANGWIASGTSAGLIAGIPIGTIVAEQIGFRWPFLAFGTLLAVTIVFLWRYIPQPDVQRADQLTIRSALNGYTALLRRPEGLAAVVTFLIMFGGSSLYMTYLPTWLQTTLGVGGGAIATMFFFGGLGTTLAGPPAGMLSDHIGRKRFIIVGSFGLAVLMFATTHFIVSMWFAYGLFFIVMGLYAARGTPFQTLLTELVASDERGAFINLAIGMGQIGSGLGGGLAGAAYASVGYRGTTMIAGGIMALTGILIWVFLPETITQTEDGLPPATRRRLSNTRED</sequence>
<evidence type="ECO:0000256" key="1">
    <source>
        <dbReference type="ARBA" id="ARBA00004651"/>
    </source>
</evidence>